<keyword evidence="3" id="KW-0812">Transmembrane</keyword>
<feature type="transmembrane region" description="Helical" evidence="3">
    <location>
        <begin position="99"/>
        <end position="121"/>
    </location>
</feature>
<dbReference type="Gene3D" id="1.20.1530.20">
    <property type="match status" value="1"/>
</dbReference>
<reference evidence="4 5" key="1">
    <citation type="submission" date="2019-08" db="EMBL/GenBank/DDBJ databases">
        <title>Selenomonas sp. mPRGC5 and Selenomonas sp. mPRGC8 isolated from ruminal fluid of dairy goat (Capra hircus).</title>
        <authorList>
            <person name="Poothong S."/>
            <person name="Nuengjamnong C."/>
            <person name="Tanasupawat S."/>
        </authorList>
    </citation>
    <scope>NUCLEOTIDE SEQUENCE [LARGE SCALE GENOMIC DNA]</scope>
    <source>
        <strain evidence="5">mPRGC5</strain>
    </source>
</reference>
<sequence>MEGINLRIIFVFTDLLLPLIVGWYLHAHRLVSDDTMNKVIRFNVVCVYTVLSLLSFWVLPLSWSLLLIPVFGFLLVLAPGLLGYLLFARRVDNLLDRGAYVASAMLANLGTLGGVCAFILYNEEGFAYTQLIGTCQNILLCLIVFPLAQYYHLKHTAARRKTSRLHSLREMFFSLNQLSLVGMIAGFALNAAGVERPAVLAPLFQSLVHIGAWIAMLPVGFLIDFKQVRHYARQTRSLVALRFLITPLLFVGLTQLFVTAPIIRGTLILLAFCPTAINAVLTAKLYELNVGLTISSFVITTTAFLLVIFPLLFFLLK</sequence>
<feature type="transmembrane region" description="Helical" evidence="3">
    <location>
        <begin position="262"/>
        <end position="281"/>
    </location>
</feature>
<evidence type="ECO:0000256" key="1">
    <source>
        <dbReference type="ARBA" id="ARBA00004127"/>
    </source>
</evidence>
<keyword evidence="3" id="KW-1133">Transmembrane helix</keyword>
<evidence type="ECO:0000313" key="4">
    <source>
        <dbReference type="EMBL" id="TYZ19212.1"/>
    </source>
</evidence>
<dbReference type="Proteomes" id="UP000323646">
    <property type="component" value="Unassembled WGS sequence"/>
</dbReference>
<feature type="transmembrane region" description="Helical" evidence="3">
    <location>
        <begin position="237"/>
        <end position="256"/>
    </location>
</feature>
<proteinExistence type="predicted"/>
<dbReference type="InterPro" id="IPR038770">
    <property type="entry name" value="Na+/solute_symporter_sf"/>
</dbReference>
<organism evidence="4 5">
    <name type="scientific">Selenomonas ruminis</name>
    <dbReference type="NCBI Taxonomy" id="2593411"/>
    <lineage>
        <taxon>Bacteria</taxon>
        <taxon>Bacillati</taxon>
        <taxon>Bacillota</taxon>
        <taxon>Negativicutes</taxon>
        <taxon>Selenomonadales</taxon>
        <taxon>Selenomonadaceae</taxon>
        <taxon>Selenomonas</taxon>
    </lineage>
</organism>
<evidence type="ECO:0000256" key="2">
    <source>
        <dbReference type="ARBA" id="ARBA00022448"/>
    </source>
</evidence>
<dbReference type="AlphaFoldDB" id="A0A5D6VVG1"/>
<protein>
    <submittedName>
        <fullName evidence="4">Transporter</fullName>
    </submittedName>
</protein>
<feature type="transmembrane region" description="Helical" evidence="3">
    <location>
        <begin position="39"/>
        <end position="59"/>
    </location>
</feature>
<accession>A0A5D6VVG1</accession>
<feature type="transmembrane region" description="Helical" evidence="3">
    <location>
        <begin position="172"/>
        <end position="194"/>
    </location>
</feature>
<dbReference type="PANTHER" id="PTHR36838:SF3">
    <property type="entry name" value="TRANSPORTER AUXIN EFFLUX CARRIER EC FAMILY"/>
    <property type="match status" value="1"/>
</dbReference>
<feature type="transmembrane region" description="Helical" evidence="3">
    <location>
        <begin position="206"/>
        <end position="225"/>
    </location>
</feature>
<dbReference type="PANTHER" id="PTHR36838">
    <property type="entry name" value="AUXIN EFFLUX CARRIER FAMILY PROTEIN"/>
    <property type="match status" value="1"/>
</dbReference>
<evidence type="ECO:0000256" key="3">
    <source>
        <dbReference type="SAM" id="Phobius"/>
    </source>
</evidence>
<gene>
    <name evidence="4" type="ORF">FZ040_13635</name>
</gene>
<comment type="caution">
    <text evidence="4">The sequence shown here is derived from an EMBL/GenBank/DDBJ whole genome shotgun (WGS) entry which is preliminary data.</text>
</comment>
<dbReference type="OrthoDB" id="1622577at2"/>
<comment type="subcellular location">
    <subcellularLocation>
        <location evidence="1">Endomembrane system</location>
        <topology evidence="1">Multi-pass membrane protein</topology>
    </subcellularLocation>
</comment>
<dbReference type="PRINTS" id="PR00173">
    <property type="entry name" value="EDTRNSPORT"/>
</dbReference>
<keyword evidence="5" id="KW-1185">Reference proteome</keyword>
<keyword evidence="3" id="KW-0472">Membrane</keyword>
<feature type="transmembrane region" description="Helical" evidence="3">
    <location>
        <begin position="65"/>
        <end position="87"/>
    </location>
</feature>
<feature type="transmembrane region" description="Helical" evidence="3">
    <location>
        <begin position="288"/>
        <end position="316"/>
    </location>
</feature>
<keyword evidence="2" id="KW-0813">Transport</keyword>
<name>A0A5D6VVG1_9FIRM</name>
<dbReference type="EMBL" id="VTOY01000027">
    <property type="protein sequence ID" value="TYZ19212.1"/>
    <property type="molecule type" value="Genomic_DNA"/>
</dbReference>
<evidence type="ECO:0000313" key="5">
    <source>
        <dbReference type="Proteomes" id="UP000323646"/>
    </source>
</evidence>
<feature type="transmembrane region" description="Helical" evidence="3">
    <location>
        <begin position="127"/>
        <end position="151"/>
    </location>
</feature>
<dbReference type="GO" id="GO:0012505">
    <property type="term" value="C:endomembrane system"/>
    <property type="evidence" value="ECO:0007669"/>
    <property type="project" value="UniProtKB-SubCell"/>
</dbReference>
<feature type="transmembrane region" description="Helical" evidence="3">
    <location>
        <begin position="6"/>
        <end position="27"/>
    </location>
</feature>